<evidence type="ECO:0000313" key="3">
    <source>
        <dbReference type="Proteomes" id="UP000229315"/>
    </source>
</evidence>
<evidence type="ECO:0000256" key="1">
    <source>
        <dbReference type="SAM" id="Phobius"/>
    </source>
</evidence>
<keyword evidence="1" id="KW-0812">Transmembrane</keyword>
<keyword evidence="1" id="KW-1133">Transmembrane helix</keyword>
<comment type="caution">
    <text evidence="2">The sequence shown here is derived from an EMBL/GenBank/DDBJ whole genome shotgun (WGS) entry which is preliminary data.</text>
</comment>
<dbReference type="Proteomes" id="UP000229315">
    <property type="component" value="Unassembled WGS sequence"/>
</dbReference>
<feature type="transmembrane region" description="Helical" evidence="1">
    <location>
        <begin position="9"/>
        <end position="32"/>
    </location>
</feature>
<reference evidence="3" key="1">
    <citation type="submission" date="2017-09" db="EMBL/GenBank/DDBJ databases">
        <title>Depth-based differentiation of microbial function through sediment-hosted aquifers and enrichment of novel symbionts in the deep terrestrial subsurface.</title>
        <authorList>
            <person name="Probst A.J."/>
            <person name="Ladd B."/>
            <person name="Jarett J.K."/>
            <person name="Geller-Mcgrath D.E."/>
            <person name="Sieber C.M.K."/>
            <person name="Emerson J.B."/>
            <person name="Anantharaman K."/>
            <person name="Thomas B.C."/>
            <person name="Malmstrom R."/>
            <person name="Stieglmeier M."/>
            <person name="Klingl A."/>
            <person name="Woyke T."/>
            <person name="Ryan C.M."/>
            <person name="Banfield J.F."/>
        </authorList>
    </citation>
    <scope>NUCLEOTIDE SEQUENCE [LARGE SCALE GENOMIC DNA]</scope>
</reference>
<gene>
    <name evidence="2" type="ORF">COU15_00815</name>
</gene>
<dbReference type="EMBL" id="PFBH01000004">
    <property type="protein sequence ID" value="PIR85424.1"/>
    <property type="molecule type" value="Genomic_DNA"/>
</dbReference>
<proteinExistence type="predicted"/>
<accession>A0A2H0UG75</accession>
<dbReference type="AlphaFoldDB" id="A0A2H0UG75"/>
<name>A0A2H0UG75_9BACT</name>
<protein>
    <submittedName>
        <fullName evidence="2">Uncharacterized protein</fullName>
    </submittedName>
</protein>
<organism evidence="2 3">
    <name type="scientific">Candidatus Kaiserbacteria bacterium CG10_big_fil_rev_8_21_14_0_10_45_20</name>
    <dbReference type="NCBI Taxonomy" id="1974607"/>
    <lineage>
        <taxon>Bacteria</taxon>
        <taxon>Candidatus Kaiseribacteriota</taxon>
    </lineage>
</organism>
<evidence type="ECO:0000313" key="2">
    <source>
        <dbReference type="EMBL" id="PIR85424.1"/>
    </source>
</evidence>
<sequence length="246" mass="27304">MLWSLQRQLLYALSVVGIFVALIVGVYFLFFYSTPTCFDGKENQDETGVDCGGVCSRMCVAPNVTPLWARSVEATPGVHHAVSLIRNPDAGAQGTISYVVSLFDAENVLIAKKEGKTFLLPGEIFPLFVPNIVVGERVVARTFVDVTPRTWDRAEREIQSVRVLNWSFDEDRTKLTAVVENYGALPVGEVVVTALIFNKEETLIGASQTRIDALDARKRKNAVFTWPTPFPDTTSRIDIIPRVTPR</sequence>
<keyword evidence="1" id="KW-0472">Membrane</keyword>